<keyword evidence="1" id="KW-0732">Signal</keyword>
<sequence length="458" mass="52481">MWSSAVGCFALCVLCLLPVPATAAPFELDHLFSSTVHPCDDFNEFVCNKKENNGLSPLLREMKDGYFKKIKEAFTKDNDPVLAEFKKRDGATHTVDPYVLRKYIGVLATKYVLELGIIPTQWHQEQMALFEELQEEISQIMENATWVEGRKILRDMEVLADLHGVQPPLEEVVSLINKIGRRFVELKTARNNIWNPEDLLAAYKETMRGHAFIGQIIDEIDPFNAFVNVIWHRGPVLHDEAVIITPISSIPAELLKRISEHFNITMPSQGPNIDLESQLNITDRINEDGGRRYLTKRSEDPDMRAYLPLAAFYKPSTPLSIMLRRYYNMYLFAERLMDLIILKTNLLFDSPLESLQDKCHFSLEEYRDVNHLLATRLAAKMVRERSEESRSTKFGRFTDLQWMFIALEAGRCSEKPPCGGPLDVSLTTSCSQKKKTFVICSLIFSLFKSMWMAVKTAD</sequence>
<protein>
    <submittedName>
        <fullName evidence="3">Peptidase_M13_N domain-containing protein</fullName>
    </submittedName>
</protein>
<accession>A0A1I7YBE8</accession>
<feature type="chain" id="PRO_5009312049" evidence="1">
    <location>
        <begin position="24"/>
        <end position="458"/>
    </location>
</feature>
<feature type="signal peptide" evidence="1">
    <location>
        <begin position="1"/>
        <end position="23"/>
    </location>
</feature>
<name>A0A1I7YBE8_9BILA</name>
<dbReference type="Proteomes" id="UP000095287">
    <property type="component" value="Unplaced"/>
</dbReference>
<dbReference type="AlphaFoldDB" id="A0A1I7YBE8"/>
<dbReference type="WBParaSite" id="L893_g14409.t1">
    <property type="protein sequence ID" value="L893_g14409.t1"/>
    <property type="gene ID" value="L893_g14409"/>
</dbReference>
<reference evidence="3" key="1">
    <citation type="submission" date="2016-11" db="UniProtKB">
        <authorList>
            <consortium name="WormBaseParasite"/>
        </authorList>
    </citation>
    <scope>IDENTIFICATION</scope>
</reference>
<organism evidence="2 3">
    <name type="scientific">Steinernema glaseri</name>
    <dbReference type="NCBI Taxonomy" id="37863"/>
    <lineage>
        <taxon>Eukaryota</taxon>
        <taxon>Metazoa</taxon>
        <taxon>Ecdysozoa</taxon>
        <taxon>Nematoda</taxon>
        <taxon>Chromadorea</taxon>
        <taxon>Rhabditida</taxon>
        <taxon>Tylenchina</taxon>
        <taxon>Panagrolaimomorpha</taxon>
        <taxon>Strongyloidoidea</taxon>
        <taxon>Steinernematidae</taxon>
        <taxon>Steinernema</taxon>
    </lineage>
</organism>
<proteinExistence type="predicted"/>
<evidence type="ECO:0000313" key="2">
    <source>
        <dbReference type="Proteomes" id="UP000095287"/>
    </source>
</evidence>
<keyword evidence="2" id="KW-1185">Reference proteome</keyword>
<evidence type="ECO:0000256" key="1">
    <source>
        <dbReference type="SAM" id="SignalP"/>
    </source>
</evidence>
<evidence type="ECO:0000313" key="3">
    <source>
        <dbReference type="WBParaSite" id="L893_g14409.t1"/>
    </source>
</evidence>